<evidence type="ECO:0000313" key="1">
    <source>
        <dbReference type="EMBL" id="MDO1559086.1"/>
    </source>
</evidence>
<reference evidence="1" key="1">
    <citation type="submission" date="2023-07" db="EMBL/GenBank/DDBJ databases">
        <title>Brevundimonas soil sp. nov., isolated from the soil of chemical plant.</title>
        <authorList>
            <person name="Wu N."/>
        </authorList>
    </citation>
    <scope>NUCLEOTIDE SEQUENCE</scope>
    <source>
        <strain evidence="1">XZ-24</strain>
    </source>
</reference>
<evidence type="ECO:0000313" key="2">
    <source>
        <dbReference type="Proteomes" id="UP001169063"/>
    </source>
</evidence>
<keyword evidence="2" id="KW-1185">Reference proteome</keyword>
<sequence>MTFIRGLGLATVAVALTLGGCASRSNDAAGDDRGVFSRLLGRGGDDASAADVQSQAGIGVNGYLWRASLETLSFLPLESADPFGGVINYDWYANPEQPNERFKVAVFILDSRLRADALNITINKQARNAAGEWVDAAVSGQTETDLENAVLTRARQIRLSGQEG</sequence>
<name>A0ABT8SKS4_9CAUL</name>
<protein>
    <submittedName>
        <fullName evidence="1">DUF3576 domain-containing protein</fullName>
    </submittedName>
</protein>
<comment type="caution">
    <text evidence="1">The sequence shown here is derived from an EMBL/GenBank/DDBJ whole genome shotgun (WGS) entry which is preliminary data.</text>
</comment>
<proteinExistence type="predicted"/>
<dbReference type="PROSITE" id="PS51257">
    <property type="entry name" value="PROKAR_LIPOPROTEIN"/>
    <property type="match status" value="1"/>
</dbReference>
<organism evidence="1 2">
    <name type="scientific">Peiella sedimenti</name>
    <dbReference type="NCBI Taxonomy" id="3061083"/>
    <lineage>
        <taxon>Bacteria</taxon>
        <taxon>Pseudomonadati</taxon>
        <taxon>Pseudomonadota</taxon>
        <taxon>Alphaproteobacteria</taxon>
        <taxon>Caulobacterales</taxon>
        <taxon>Caulobacteraceae</taxon>
        <taxon>Peiella</taxon>
    </lineage>
</organism>
<dbReference type="Proteomes" id="UP001169063">
    <property type="component" value="Unassembled WGS sequence"/>
</dbReference>
<dbReference type="Pfam" id="PF12100">
    <property type="entry name" value="DUF3576"/>
    <property type="match status" value="1"/>
</dbReference>
<dbReference type="InterPro" id="IPR021959">
    <property type="entry name" value="DUF3576"/>
</dbReference>
<gene>
    <name evidence="1" type="ORF">Q0812_06550</name>
</gene>
<dbReference type="RefSeq" id="WP_302109510.1">
    <property type="nucleotide sequence ID" value="NZ_JAUKTR010000002.1"/>
</dbReference>
<accession>A0ABT8SKS4</accession>
<dbReference type="EMBL" id="JAUKTR010000002">
    <property type="protein sequence ID" value="MDO1559086.1"/>
    <property type="molecule type" value="Genomic_DNA"/>
</dbReference>